<proteinExistence type="predicted"/>
<dbReference type="GO" id="GO:0008168">
    <property type="term" value="F:methyltransferase activity"/>
    <property type="evidence" value="ECO:0007669"/>
    <property type="project" value="UniProtKB-KW"/>
</dbReference>
<dbReference type="Pfam" id="PF13847">
    <property type="entry name" value="Methyltransf_31"/>
    <property type="match status" value="1"/>
</dbReference>
<evidence type="ECO:0000259" key="1">
    <source>
        <dbReference type="Pfam" id="PF13847"/>
    </source>
</evidence>
<evidence type="ECO:0000313" key="3">
    <source>
        <dbReference type="Proteomes" id="UP000501367"/>
    </source>
</evidence>
<dbReference type="InterPro" id="IPR029063">
    <property type="entry name" value="SAM-dependent_MTases_sf"/>
</dbReference>
<dbReference type="CDD" id="cd02440">
    <property type="entry name" value="AdoMet_MTases"/>
    <property type="match status" value="1"/>
</dbReference>
<feature type="domain" description="Methyltransferase" evidence="1">
    <location>
        <begin position="65"/>
        <end position="141"/>
    </location>
</feature>
<organism evidence="2 3">
    <name type="scientific">Pseudomonas umsongensis</name>
    <dbReference type="NCBI Taxonomy" id="198618"/>
    <lineage>
        <taxon>Bacteria</taxon>
        <taxon>Pseudomonadati</taxon>
        <taxon>Pseudomonadota</taxon>
        <taxon>Gammaproteobacteria</taxon>
        <taxon>Pseudomonadales</taxon>
        <taxon>Pseudomonadaceae</taxon>
        <taxon>Pseudomonas</taxon>
    </lineage>
</organism>
<dbReference type="PANTHER" id="PTHR18895">
    <property type="entry name" value="HEMK METHYLTRANSFERASE"/>
    <property type="match status" value="1"/>
</dbReference>
<gene>
    <name evidence="2" type="ORF">HGP31_08380</name>
</gene>
<dbReference type="EMBL" id="CP051487">
    <property type="protein sequence ID" value="QJC78325.1"/>
    <property type="molecule type" value="Genomic_DNA"/>
</dbReference>
<dbReference type="InterPro" id="IPR050320">
    <property type="entry name" value="N5-glutamine_MTase"/>
</dbReference>
<reference evidence="2 3" key="1">
    <citation type="submission" date="2020-04" db="EMBL/GenBank/DDBJ databases">
        <authorList>
            <person name="Yao Y."/>
            <person name="He Z."/>
        </authorList>
    </citation>
    <scope>NUCLEOTIDE SEQUENCE [LARGE SCALE GENOMIC DNA]</scope>
    <source>
        <strain evidence="2 3">CY-1</strain>
    </source>
</reference>
<dbReference type="GO" id="GO:0032259">
    <property type="term" value="P:methylation"/>
    <property type="evidence" value="ECO:0007669"/>
    <property type="project" value="UniProtKB-KW"/>
</dbReference>
<dbReference type="PANTHER" id="PTHR18895:SF74">
    <property type="entry name" value="MTRF1L RELEASE FACTOR GLUTAMINE METHYLTRANSFERASE"/>
    <property type="match status" value="1"/>
</dbReference>
<dbReference type="RefSeq" id="WP_168757454.1">
    <property type="nucleotide sequence ID" value="NZ_CP051487.1"/>
</dbReference>
<protein>
    <submittedName>
        <fullName evidence="2">Methyltransferase</fullName>
    </submittedName>
</protein>
<dbReference type="SUPFAM" id="SSF53335">
    <property type="entry name" value="S-adenosyl-L-methionine-dependent methyltransferases"/>
    <property type="match status" value="1"/>
</dbReference>
<dbReference type="Proteomes" id="UP000501367">
    <property type="component" value="Chromosome"/>
</dbReference>
<dbReference type="KEGG" id="pum:HGP31_08380"/>
<sequence>MSVDRSTKVHFDCLNESRVKGDLYSVYFGLGHCIELIDDPAVFKVSLAGEAFGSLIARYVTEECKGFRFLDLGTGSGVHSLLLKSMGAISITGSDISREAVAAAKKNEFYNFGVNTIEFACGDLFQGLPEVPEKYDLILFNPPGWRTPSDSFLEVLDRSNGEGLAIDSMFYGDRTLERFFESLPKHLIDGGKVLLGLNSLVGIRQVMRRLRDLHEERYVINCRLLERHDLPLLLYSEKWARIQDHLIEEILSWTREGDAYCSRQENGQIIWCYEIVELTLWKR</sequence>
<accession>A0AAE6ZSZ7</accession>
<name>A0AAE6ZSZ7_9PSED</name>
<dbReference type="GeneID" id="72193589"/>
<keyword evidence="2" id="KW-0808">Transferase</keyword>
<keyword evidence="2" id="KW-0489">Methyltransferase</keyword>
<evidence type="ECO:0000313" key="2">
    <source>
        <dbReference type="EMBL" id="QJC78325.1"/>
    </source>
</evidence>
<dbReference type="InterPro" id="IPR025714">
    <property type="entry name" value="Methyltranfer_dom"/>
</dbReference>
<dbReference type="Gene3D" id="3.40.50.150">
    <property type="entry name" value="Vaccinia Virus protein VP39"/>
    <property type="match status" value="1"/>
</dbReference>
<dbReference type="AlphaFoldDB" id="A0AAE6ZSZ7"/>